<evidence type="ECO:0000256" key="1">
    <source>
        <dbReference type="SAM" id="Phobius"/>
    </source>
</evidence>
<gene>
    <name evidence="3" type="ORF">ABID56_002432</name>
</gene>
<dbReference type="RefSeq" id="WP_354221531.1">
    <property type="nucleotide sequence ID" value="NZ_JBEPMX010000015.1"/>
</dbReference>
<evidence type="ECO:0000313" key="4">
    <source>
        <dbReference type="Proteomes" id="UP001549167"/>
    </source>
</evidence>
<keyword evidence="4" id="KW-1185">Reference proteome</keyword>
<feature type="chain" id="PRO_5046082546" evidence="2">
    <location>
        <begin position="23"/>
        <end position="394"/>
    </location>
</feature>
<keyword evidence="1" id="KW-0472">Membrane</keyword>
<keyword evidence="1" id="KW-1133">Transmembrane helix</keyword>
<dbReference type="EMBL" id="JBEPMX010000015">
    <property type="protein sequence ID" value="MET3684306.1"/>
    <property type="molecule type" value="Genomic_DNA"/>
</dbReference>
<feature type="transmembrane region" description="Helical" evidence="1">
    <location>
        <begin position="309"/>
        <end position="342"/>
    </location>
</feature>
<dbReference type="NCBIfam" id="TIGR02829">
    <property type="entry name" value="spore_III_AE"/>
    <property type="match status" value="1"/>
</dbReference>
<organism evidence="3 4">
    <name type="scientific">Alkalibacillus flavidus</name>
    <dbReference type="NCBI Taxonomy" id="546021"/>
    <lineage>
        <taxon>Bacteria</taxon>
        <taxon>Bacillati</taxon>
        <taxon>Bacillota</taxon>
        <taxon>Bacilli</taxon>
        <taxon>Bacillales</taxon>
        <taxon>Bacillaceae</taxon>
        <taxon>Alkalibacillus</taxon>
    </lineage>
</organism>
<sequence>MKKTIVLILIVIMSLLTTNGYAEENDEQDEPNQAELESELESYFDSPDIERQWQQLLTEYRGYMPIESQSSWRDIVDQDSILSWRAWLDGLIMFLADELLANGQTLGLLILMTLLSAVLNILVQSFESQTVTKVGHVVVFGVLITIAMTGFHEAVSYTTDTIDTMRHFMVSLLPLFLSMMAAFGHVATVAFFNPFILFFTQVSGLFVSKVIVPLIFISAVLHIASHVNETYDMSRLAHLFKQGALWLMGGFLSLFLMVMSVQGVTTAASDGVAIRAAKFVTSNFIPVIGRMLSDATDTVLSASLLVKNAIGVAGLVVLAIMIIFPVIKVLVLGLVFRLAAAILQPVADGPIVNMVDLMGKHILYLLLALLMVAIMFFFSIVMLIIIGNTSLMVR</sequence>
<feature type="transmembrane region" description="Helical" evidence="1">
    <location>
        <begin position="134"/>
        <end position="152"/>
    </location>
</feature>
<dbReference type="InterPro" id="IPR014194">
    <property type="entry name" value="Spore_III_AE"/>
</dbReference>
<keyword evidence="2" id="KW-0732">Signal</keyword>
<evidence type="ECO:0000256" key="2">
    <source>
        <dbReference type="SAM" id="SignalP"/>
    </source>
</evidence>
<name>A0ABV2KXJ1_9BACI</name>
<reference evidence="3 4" key="1">
    <citation type="submission" date="2024-06" db="EMBL/GenBank/DDBJ databases">
        <title>Genomic Encyclopedia of Type Strains, Phase IV (KMG-IV): sequencing the most valuable type-strain genomes for metagenomic binning, comparative biology and taxonomic classification.</title>
        <authorList>
            <person name="Goeker M."/>
        </authorList>
    </citation>
    <scope>NUCLEOTIDE SEQUENCE [LARGE SCALE GENOMIC DNA]</scope>
    <source>
        <strain evidence="3 4">DSM 23520</strain>
    </source>
</reference>
<feature type="transmembrane region" description="Helical" evidence="1">
    <location>
        <begin position="362"/>
        <end position="386"/>
    </location>
</feature>
<feature type="transmembrane region" description="Helical" evidence="1">
    <location>
        <begin position="206"/>
        <end position="224"/>
    </location>
</feature>
<comment type="caution">
    <text evidence="3">The sequence shown here is derived from an EMBL/GenBank/DDBJ whole genome shotgun (WGS) entry which is preliminary data.</text>
</comment>
<accession>A0ABV2KXJ1</accession>
<evidence type="ECO:0000313" key="3">
    <source>
        <dbReference type="EMBL" id="MET3684306.1"/>
    </source>
</evidence>
<dbReference type="Proteomes" id="UP001549167">
    <property type="component" value="Unassembled WGS sequence"/>
</dbReference>
<feature type="transmembrane region" description="Helical" evidence="1">
    <location>
        <begin position="244"/>
        <end position="268"/>
    </location>
</feature>
<dbReference type="Pfam" id="PF09546">
    <property type="entry name" value="Spore_III_AE"/>
    <property type="match status" value="1"/>
</dbReference>
<feature type="transmembrane region" description="Helical" evidence="1">
    <location>
        <begin position="103"/>
        <end position="122"/>
    </location>
</feature>
<feature type="signal peptide" evidence="2">
    <location>
        <begin position="1"/>
        <end position="22"/>
    </location>
</feature>
<feature type="transmembrane region" description="Helical" evidence="1">
    <location>
        <begin position="172"/>
        <end position="199"/>
    </location>
</feature>
<protein>
    <submittedName>
        <fullName evidence="3">Stage III sporulation protein AE</fullName>
    </submittedName>
</protein>
<proteinExistence type="predicted"/>
<keyword evidence="1" id="KW-0812">Transmembrane</keyword>